<evidence type="ECO:0000256" key="11">
    <source>
        <dbReference type="PROSITE-ProRule" id="PRU01097"/>
    </source>
</evidence>
<protein>
    <recommendedName>
        <fullName evidence="4 11">Endo-1,4-beta-xylanase</fullName>
        <ecNumber evidence="4 11">3.2.1.8</ecNumber>
    </recommendedName>
</protein>
<organism evidence="15 16">
    <name type="scientific">Viridothelium virens</name>
    <name type="common">Speckled blister lichen</name>
    <name type="synonym">Trypethelium virens</name>
    <dbReference type="NCBI Taxonomy" id="1048519"/>
    <lineage>
        <taxon>Eukaryota</taxon>
        <taxon>Fungi</taxon>
        <taxon>Dikarya</taxon>
        <taxon>Ascomycota</taxon>
        <taxon>Pezizomycotina</taxon>
        <taxon>Dothideomycetes</taxon>
        <taxon>Dothideomycetes incertae sedis</taxon>
        <taxon>Trypetheliales</taxon>
        <taxon>Trypetheliaceae</taxon>
        <taxon>Viridothelium</taxon>
    </lineage>
</organism>
<keyword evidence="6 13" id="KW-0732">Signal</keyword>
<evidence type="ECO:0000256" key="3">
    <source>
        <dbReference type="ARBA" id="ARBA00007792"/>
    </source>
</evidence>
<reference evidence="15" key="1">
    <citation type="journal article" date="2020" name="Stud. Mycol.">
        <title>101 Dothideomycetes genomes: a test case for predicting lifestyles and emergence of pathogens.</title>
        <authorList>
            <person name="Haridas S."/>
            <person name="Albert R."/>
            <person name="Binder M."/>
            <person name="Bloem J."/>
            <person name="Labutti K."/>
            <person name="Salamov A."/>
            <person name="Andreopoulos B."/>
            <person name="Baker S."/>
            <person name="Barry K."/>
            <person name="Bills G."/>
            <person name="Bluhm B."/>
            <person name="Cannon C."/>
            <person name="Castanera R."/>
            <person name="Culley D."/>
            <person name="Daum C."/>
            <person name="Ezra D."/>
            <person name="Gonzalez J."/>
            <person name="Henrissat B."/>
            <person name="Kuo A."/>
            <person name="Liang C."/>
            <person name="Lipzen A."/>
            <person name="Lutzoni F."/>
            <person name="Magnuson J."/>
            <person name="Mondo S."/>
            <person name="Nolan M."/>
            <person name="Ohm R."/>
            <person name="Pangilinan J."/>
            <person name="Park H.-J."/>
            <person name="Ramirez L."/>
            <person name="Alfaro M."/>
            <person name="Sun H."/>
            <person name="Tritt A."/>
            <person name="Yoshinaga Y."/>
            <person name="Zwiers L.-H."/>
            <person name="Turgeon B."/>
            <person name="Goodwin S."/>
            <person name="Spatafora J."/>
            <person name="Crous P."/>
            <person name="Grigoriev I."/>
        </authorList>
    </citation>
    <scope>NUCLEOTIDE SEQUENCE</scope>
    <source>
        <strain evidence="15">Tuck. ex Michener</strain>
    </source>
</reference>
<comment type="similarity">
    <text evidence="3 11 12">Belongs to the glycosyl hydrolase 11 (cellulase G) family.</text>
</comment>
<name>A0A6A6H0A0_VIRVR</name>
<comment type="pathway">
    <text evidence="2 11 12">Glycan degradation; xylan degradation.</text>
</comment>
<evidence type="ECO:0000256" key="1">
    <source>
        <dbReference type="ARBA" id="ARBA00000681"/>
    </source>
</evidence>
<evidence type="ECO:0000256" key="9">
    <source>
        <dbReference type="ARBA" id="ARBA00023295"/>
    </source>
</evidence>
<dbReference type="SUPFAM" id="SSF49899">
    <property type="entry name" value="Concanavalin A-like lectins/glucanases"/>
    <property type="match status" value="1"/>
</dbReference>
<dbReference type="PRINTS" id="PR00911">
    <property type="entry name" value="GLHYDRLASE11"/>
</dbReference>
<evidence type="ECO:0000256" key="7">
    <source>
        <dbReference type="ARBA" id="ARBA00022801"/>
    </source>
</evidence>
<evidence type="ECO:0000256" key="5">
    <source>
        <dbReference type="ARBA" id="ARBA00022651"/>
    </source>
</evidence>
<feature type="signal peptide" evidence="13">
    <location>
        <begin position="1"/>
        <end position="18"/>
    </location>
</feature>
<dbReference type="GO" id="GO:0045493">
    <property type="term" value="P:xylan catabolic process"/>
    <property type="evidence" value="ECO:0007669"/>
    <property type="project" value="UniProtKB-UniRule"/>
</dbReference>
<feature type="active site" description="Proton donor" evidence="11">
    <location>
        <position position="206"/>
    </location>
</feature>
<proteinExistence type="inferred from homology"/>
<evidence type="ECO:0000259" key="14">
    <source>
        <dbReference type="PROSITE" id="PS51761"/>
    </source>
</evidence>
<evidence type="ECO:0000256" key="4">
    <source>
        <dbReference type="ARBA" id="ARBA00012590"/>
    </source>
</evidence>
<dbReference type="Proteomes" id="UP000800092">
    <property type="component" value="Unassembled WGS sequence"/>
</dbReference>
<dbReference type="OrthoDB" id="2115822at2759"/>
<evidence type="ECO:0000256" key="6">
    <source>
        <dbReference type="ARBA" id="ARBA00022729"/>
    </source>
</evidence>
<keyword evidence="7 11" id="KW-0378">Hydrolase</keyword>
<evidence type="ECO:0000256" key="10">
    <source>
        <dbReference type="ARBA" id="ARBA00023326"/>
    </source>
</evidence>
<dbReference type="EMBL" id="ML991827">
    <property type="protein sequence ID" value="KAF2231412.1"/>
    <property type="molecule type" value="Genomic_DNA"/>
</dbReference>
<keyword evidence="5 11" id="KW-0858">Xylan degradation</keyword>
<dbReference type="InterPro" id="IPR033123">
    <property type="entry name" value="GH11_dom"/>
</dbReference>
<keyword evidence="8 11" id="KW-0119">Carbohydrate metabolism</keyword>
<dbReference type="InterPro" id="IPR001137">
    <property type="entry name" value="Glyco_hydro_11"/>
</dbReference>
<feature type="chain" id="PRO_5025475893" description="Endo-1,4-beta-xylanase" evidence="13">
    <location>
        <begin position="19"/>
        <end position="221"/>
    </location>
</feature>
<comment type="catalytic activity">
    <reaction evidence="1 11 12">
        <text>Endohydrolysis of (1-&gt;4)-beta-D-xylosidic linkages in xylans.</text>
        <dbReference type="EC" id="3.2.1.8"/>
    </reaction>
</comment>
<dbReference type="GO" id="GO:0031176">
    <property type="term" value="F:endo-1,4-beta-xylanase activity"/>
    <property type="evidence" value="ECO:0007669"/>
    <property type="project" value="UniProtKB-UniRule"/>
</dbReference>
<dbReference type="InterPro" id="IPR013320">
    <property type="entry name" value="ConA-like_dom_sf"/>
</dbReference>
<accession>A0A6A6H0A0</accession>
<dbReference type="Gene3D" id="2.60.120.180">
    <property type="match status" value="1"/>
</dbReference>
<evidence type="ECO:0000256" key="8">
    <source>
        <dbReference type="ARBA" id="ARBA00023277"/>
    </source>
</evidence>
<evidence type="ECO:0000256" key="2">
    <source>
        <dbReference type="ARBA" id="ARBA00004851"/>
    </source>
</evidence>
<gene>
    <name evidence="15" type="ORF">EV356DRAFT_561031</name>
</gene>
<dbReference type="PROSITE" id="PS51761">
    <property type="entry name" value="GH11_3"/>
    <property type="match status" value="1"/>
</dbReference>
<keyword evidence="9 11" id="KW-0326">Glycosidase</keyword>
<keyword evidence="10 11" id="KW-0624">Polysaccharide degradation</keyword>
<dbReference type="InterPro" id="IPR013319">
    <property type="entry name" value="GH11/12"/>
</dbReference>
<sequence length="221" mass="23339">MVGLNYLSLALSAASCLAIPTESIERNAKPNFELGSKLVRRQDYNQDYTTSGTVSYSPASNGYSVTYSGAQDFVVGKGWSAGSASRDITFSGSTSASAGTVLVSVYGWSESPLVEYYVQECSSGGSAGQGTVKGTFTSDGSTYTVYEHQQVNQPSIQGTTTFNQYISVRQDQRCSGGTVTFANHVAEWSKLGMNLGTLNYQVVATEGWGSASGSSKYTVSA</sequence>
<evidence type="ECO:0000313" key="15">
    <source>
        <dbReference type="EMBL" id="KAF2231412.1"/>
    </source>
</evidence>
<dbReference type="EC" id="3.2.1.8" evidence="4 11"/>
<feature type="domain" description="GH11" evidence="14">
    <location>
        <begin position="27"/>
        <end position="219"/>
    </location>
</feature>
<feature type="active site" description="Nucleophile" evidence="11">
    <location>
        <position position="115"/>
    </location>
</feature>
<dbReference type="UniPathway" id="UPA00114"/>
<evidence type="ECO:0000313" key="16">
    <source>
        <dbReference type="Proteomes" id="UP000800092"/>
    </source>
</evidence>
<dbReference type="AlphaFoldDB" id="A0A6A6H0A0"/>
<dbReference type="PANTHER" id="PTHR46828:SF4">
    <property type="entry name" value="ENDO-1,4-BETA-XYLANASE"/>
    <property type="match status" value="1"/>
</dbReference>
<evidence type="ECO:0000256" key="12">
    <source>
        <dbReference type="RuleBase" id="RU362015"/>
    </source>
</evidence>
<keyword evidence="16" id="KW-1185">Reference proteome</keyword>
<dbReference type="PANTHER" id="PTHR46828">
    <property type="entry name" value="ENDO-1,4-BETA-XYLANASE A-RELATED"/>
    <property type="match status" value="1"/>
</dbReference>
<evidence type="ECO:0000256" key="13">
    <source>
        <dbReference type="SAM" id="SignalP"/>
    </source>
</evidence>
<dbReference type="Pfam" id="PF00457">
    <property type="entry name" value="Glyco_hydro_11"/>
    <property type="match status" value="1"/>
</dbReference>